<evidence type="ECO:0000256" key="1">
    <source>
        <dbReference type="SAM" id="MobiDB-lite"/>
    </source>
</evidence>
<comment type="caution">
    <text evidence="2">The sequence shown here is derived from an EMBL/GenBank/DDBJ whole genome shotgun (WGS) entry which is preliminary data.</text>
</comment>
<feature type="compositionally biased region" description="Low complexity" evidence="1">
    <location>
        <begin position="24"/>
        <end position="35"/>
    </location>
</feature>
<keyword evidence="3" id="KW-1185">Reference proteome</keyword>
<name>A0A0A2LMS6_PENIT</name>
<dbReference type="HOGENOM" id="CLU_2886530_0_0_1"/>
<sequence length="63" mass="6816">MIVTTSASGRGDWDMRLISPDFPSTPTGDSGTPTLPVLCNPFPPLSTFHIPRPHLPHLIHSTP</sequence>
<dbReference type="AlphaFoldDB" id="A0A0A2LMS6"/>
<gene>
    <name evidence="2" type="ORF">PITC_074710</name>
</gene>
<proteinExistence type="predicted"/>
<evidence type="ECO:0000313" key="3">
    <source>
        <dbReference type="Proteomes" id="UP000030104"/>
    </source>
</evidence>
<evidence type="ECO:0000313" key="2">
    <source>
        <dbReference type="EMBL" id="KGO77645.1"/>
    </source>
</evidence>
<protein>
    <submittedName>
        <fullName evidence="2">Uncharacterized protein</fullName>
    </submittedName>
</protein>
<dbReference type="EMBL" id="JQGA01000117">
    <property type="protein sequence ID" value="KGO77645.1"/>
    <property type="molecule type" value="Genomic_DNA"/>
</dbReference>
<organism evidence="2 3">
    <name type="scientific">Penicillium italicum</name>
    <name type="common">Blue mold</name>
    <dbReference type="NCBI Taxonomy" id="40296"/>
    <lineage>
        <taxon>Eukaryota</taxon>
        <taxon>Fungi</taxon>
        <taxon>Dikarya</taxon>
        <taxon>Ascomycota</taxon>
        <taxon>Pezizomycotina</taxon>
        <taxon>Eurotiomycetes</taxon>
        <taxon>Eurotiomycetidae</taxon>
        <taxon>Eurotiales</taxon>
        <taxon>Aspergillaceae</taxon>
        <taxon>Penicillium</taxon>
    </lineage>
</organism>
<feature type="region of interest" description="Disordered" evidence="1">
    <location>
        <begin position="1"/>
        <end position="35"/>
    </location>
</feature>
<dbReference type="Proteomes" id="UP000030104">
    <property type="component" value="Unassembled WGS sequence"/>
</dbReference>
<accession>A0A0A2LMS6</accession>
<reference evidence="2 3" key="1">
    <citation type="journal article" date="2015" name="Mol. Plant Microbe Interact.">
        <title>Genome, transcriptome, and functional analyses of Penicillium expansum provide new insights into secondary metabolism and pathogenicity.</title>
        <authorList>
            <person name="Ballester A.R."/>
            <person name="Marcet-Houben M."/>
            <person name="Levin E."/>
            <person name="Sela N."/>
            <person name="Selma-Lazaro C."/>
            <person name="Carmona L."/>
            <person name="Wisniewski M."/>
            <person name="Droby S."/>
            <person name="Gonzalez-Candelas L."/>
            <person name="Gabaldon T."/>
        </authorList>
    </citation>
    <scope>NUCLEOTIDE SEQUENCE [LARGE SCALE GENOMIC DNA]</scope>
    <source>
        <strain evidence="2 3">PHI-1</strain>
    </source>
</reference>